<dbReference type="EMBL" id="LXMA01000034">
    <property type="protein sequence ID" value="OAT72370.1"/>
    <property type="molecule type" value="Genomic_DNA"/>
</dbReference>
<proteinExistence type="inferred from homology"/>
<evidence type="ECO:0000256" key="1">
    <source>
        <dbReference type="ARBA" id="ARBA00004141"/>
    </source>
</evidence>
<keyword evidence="5 6" id="KW-0472">Membrane</keyword>
<dbReference type="PANTHER" id="PTHR38459">
    <property type="entry name" value="PROPHAGE BACTOPRENOL-LINKED GLUCOSE TRANSLOCASE HOMOLOG"/>
    <property type="match status" value="1"/>
</dbReference>
<keyword evidence="3 6" id="KW-0812">Transmembrane</keyword>
<reference evidence="9" key="1">
    <citation type="submission" date="2016-05" db="EMBL/GenBank/DDBJ databases">
        <authorList>
            <person name="Wang W."/>
            <person name="Zhu L."/>
        </authorList>
    </citation>
    <scope>NUCLEOTIDE SEQUENCE [LARGE SCALE GENOMIC DNA]</scope>
    <source>
        <strain evidence="9">W-2</strain>
    </source>
</reference>
<sequence length="132" mass="14994">MNQLFFRFLLVGIIHTAVGLSIMYLLYHLSHISYWWATLVGNAIGAVVSYILNRTFTFQSNVSIIEGAFRFIAVMIVCYYFSYRLSKQLVDWAALTAGVISPRMANDAALLLGAGFYTILNYIGQKRFVFSR</sequence>
<evidence type="ECO:0000256" key="2">
    <source>
        <dbReference type="ARBA" id="ARBA00009399"/>
    </source>
</evidence>
<dbReference type="InterPro" id="IPR007267">
    <property type="entry name" value="GtrA_DPMS_TM"/>
</dbReference>
<evidence type="ECO:0000256" key="5">
    <source>
        <dbReference type="ARBA" id="ARBA00023136"/>
    </source>
</evidence>
<dbReference type="Proteomes" id="UP000078290">
    <property type="component" value="Unassembled WGS sequence"/>
</dbReference>
<feature type="domain" description="GtrA/DPMS transmembrane" evidence="7">
    <location>
        <begin position="7"/>
        <end position="130"/>
    </location>
</feature>
<dbReference type="PANTHER" id="PTHR38459:SF1">
    <property type="entry name" value="PROPHAGE BACTOPRENOL-LINKED GLUCOSE TRANSLOCASE HOMOLOG"/>
    <property type="match status" value="1"/>
</dbReference>
<evidence type="ECO:0000256" key="3">
    <source>
        <dbReference type="ARBA" id="ARBA00022692"/>
    </source>
</evidence>
<name>A0A1B7KQR7_PARTM</name>
<dbReference type="AlphaFoldDB" id="A0A1B7KQR7"/>
<dbReference type="InterPro" id="IPR051401">
    <property type="entry name" value="GtrA_CellWall_Glycosyl"/>
</dbReference>
<dbReference type="GO" id="GO:0005886">
    <property type="term" value="C:plasma membrane"/>
    <property type="evidence" value="ECO:0007669"/>
    <property type="project" value="TreeGrafter"/>
</dbReference>
<gene>
    <name evidence="8" type="ORF">A7K69_09570</name>
</gene>
<feature type="transmembrane region" description="Helical" evidence="6">
    <location>
        <begin position="64"/>
        <end position="83"/>
    </location>
</feature>
<organism evidence="8 9">
    <name type="scientific">Parageobacillus thermoglucosidasius</name>
    <name type="common">Geobacillus thermoglucosidasius</name>
    <dbReference type="NCBI Taxonomy" id="1426"/>
    <lineage>
        <taxon>Bacteria</taxon>
        <taxon>Bacillati</taxon>
        <taxon>Bacillota</taxon>
        <taxon>Bacilli</taxon>
        <taxon>Bacillales</taxon>
        <taxon>Anoxybacillaceae</taxon>
        <taxon>Parageobacillus</taxon>
    </lineage>
</organism>
<evidence type="ECO:0000313" key="8">
    <source>
        <dbReference type="EMBL" id="OAT72370.1"/>
    </source>
</evidence>
<accession>A0A1B7KQR7</accession>
<comment type="similarity">
    <text evidence="2">Belongs to the GtrA family.</text>
</comment>
<dbReference type="OrthoDB" id="9812049at2"/>
<feature type="transmembrane region" description="Helical" evidence="6">
    <location>
        <begin position="7"/>
        <end position="27"/>
    </location>
</feature>
<keyword evidence="4 6" id="KW-1133">Transmembrane helix</keyword>
<dbReference type="Pfam" id="PF04138">
    <property type="entry name" value="GtrA_DPMS_TM"/>
    <property type="match status" value="1"/>
</dbReference>
<evidence type="ECO:0000256" key="4">
    <source>
        <dbReference type="ARBA" id="ARBA00022989"/>
    </source>
</evidence>
<feature type="transmembrane region" description="Helical" evidence="6">
    <location>
        <begin position="33"/>
        <end position="52"/>
    </location>
</feature>
<comment type="caution">
    <text evidence="8">The sequence shown here is derived from an EMBL/GenBank/DDBJ whole genome shotgun (WGS) entry which is preliminary data.</text>
</comment>
<feature type="transmembrane region" description="Helical" evidence="6">
    <location>
        <begin position="103"/>
        <end position="123"/>
    </location>
</feature>
<comment type="subcellular location">
    <subcellularLocation>
        <location evidence="1">Membrane</location>
        <topology evidence="1">Multi-pass membrane protein</topology>
    </subcellularLocation>
</comment>
<dbReference type="RefSeq" id="WP_064552155.1">
    <property type="nucleotide sequence ID" value="NZ_LXMA01000034.1"/>
</dbReference>
<protein>
    <submittedName>
        <fullName evidence="8">Sugar translocase</fullName>
    </submittedName>
</protein>
<evidence type="ECO:0000256" key="6">
    <source>
        <dbReference type="SAM" id="Phobius"/>
    </source>
</evidence>
<dbReference type="GO" id="GO:0000271">
    <property type="term" value="P:polysaccharide biosynthetic process"/>
    <property type="evidence" value="ECO:0007669"/>
    <property type="project" value="InterPro"/>
</dbReference>
<evidence type="ECO:0000259" key="7">
    <source>
        <dbReference type="Pfam" id="PF04138"/>
    </source>
</evidence>
<evidence type="ECO:0000313" key="9">
    <source>
        <dbReference type="Proteomes" id="UP000078290"/>
    </source>
</evidence>